<dbReference type="AlphaFoldDB" id="A0A0D6JAX9"/>
<keyword evidence="1 2" id="KW-0238">DNA-binding</keyword>
<evidence type="ECO:0000313" key="3">
    <source>
        <dbReference type="Proteomes" id="UP000033187"/>
    </source>
</evidence>
<protein>
    <submittedName>
        <fullName evidence="2">DNA-binding transcriptional repressor (Modular protein)</fullName>
    </submittedName>
</protein>
<organism evidence="2 3">
    <name type="scientific">Candidatus Filomicrobium marinum</name>
    <dbReference type="NCBI Taxonomy" id="1608628"/>
    <lineage>
        <taxon>Bacteria</taxon>
        <taxon>Pseudomonadati</taxon>
        <taxon>Pseudomonadota</taxon>
        <taxon>Alphaproteobacteria</taxon>
        <taxon>Hyphomicrobiales</taxon>
        <taxon>Hyphomicrobiaceae</taxon>
        <taxon>Filomicrobium</taxon>
    </lineage>
</organism>
<dbReference type="Proteomes" id="UP000033187">
    <property type="component" value="Chromosome 1"/>
</dbReference>
<dbReference type="InterPro" id="IPR000944">
    <property type="entry name" value="Tscrpt_reg_Rrf2"/>
</dbReference>
<dbReference type="Gene3D" id="1.10.10.10">
    <property type="entry name" value="Winged helix-like DNA-binding domain superfamily/Winged helix DNA-binding domain"/>
    <property type="match status" value="1"/>
</dbReference>
<dbReference type="InterPro" id="IPR036390">
    <property type="entry name" value="WH_DNA-bd_sf"/>
</dbReference>
<dbReference type="RefSeq" id="WP_244464978.1">
    <property type="nucleotide sequence ID" value="NZ_LN829118.1"/>
</dbReference>
<sequence length="190" mass="20976">MDEPYAQEAALPTLRTEWGAREGRLFRDGLMELSTKGRYAVMALADLAKYGGADAIPLSAVAERQQLSIAYLEQIFGRLRRAGLVDSVRGRAGGYCLMRPANEITVIEILRAVDEGTRMTRCTDGPDGGCLGEARCLTHELWHAMGAHIAAFLSVVTLQEVVDGIPEEKLAQPFWRKVWRQQNDSLADIS</sequence>
<dbReference type="PANTHER" id="PTHR33221">
    <property type="entry name" value="WINGED HELIX-TURN-HELIX TRANSCRIPTIONAL REGULATOR, RRF2 FAMILY"/>
    <property type="match status" value="1"/>
</dbReference>
<dbReference type="GO" id="GO:0003677">
    <property type="term" value="F:DNA binding"/>
    <property type="evidence" value="ECO:0007669"/>
    <property type="project" value="UniProtKB-KW"/>
</dbReference>
<dbReference type="PROSITE" id="PS51197">
    <property type="entry name" value="HTH_RRF2_2"/>
    <property type="match status" value="1"/>
</dbReference>
<evidence type="ECO:0000256" key="1">
    <source>
        <dbReference type="ARBA" id="ARBA00023125"/>
    </source>
</evidence>
<gene>
    <name evidence="2" type="ORF">YBN1229_v1_0306</name>
</gene>
<dbReference type="InterPro" id="IPR036388">
    <property type="entry name" value="WH-like_DNA-bd_sf"/>
</dbReference>
<dbReference type="NCBIfam" id="TIGR00738">
    <property type="entry name" value="rrf2_super"/>
    <property type="match status" value="1"/>
</dbReference>
<dbReference type="KEGG" id="fiy:BN1229_v1_0306"/>
<keyword evidence="3" id="KW-1185">Reference proteome</keyword>
<dbReference type="GO" id="GO:0005829">
    <property type="term" value="C:cytosol"/>
    <property type="evidence" value="ECO:0007669"/>
    <property type="project" value="TreeGrafter"/>
</dbReference>
<dbReference type="InterPro" id="IPR030489">
    <property type="entry name" value="TR_Rrf2-type_CS"/>
</dbReference>
<dbReference type="SUPFAM" id="SSF46785">
    <property type="entry name" value="Winged helix' DNA-binding domain"/>
    <property type="match status" value="1"/>
</dbReference>
<dbReference type="GO" id="GO:0003700">
    <property type="term" value="F:DNA-binding transcription factor activity"/>
    <property type="evidence" value="ECO:0007669"/>
    <property type="project" value="TreeGrafter"/>
</dbReference>
<evidence type="ECO:0000313" key="2">
    <source>
        <dbReference type="EMBL" id="CPR15321.1"/>
    </source>
</evidence>
<dbReference type="PROSITE" id="PS01332">
    <property type="entry name" value="HTH_RRF2_1"/>
    <property type="match status" value="1"/>
</dbReference>
<reference evidence="3" key="1">
    <citation type="submission" date="2015-02" db="EMBL/GenBank/DDBJ databases">
        <authorList>
            <person name="Chooi Y.-H."/>
        </authorList>
    </citation>
    <scope>NUCLEOTIDE SEQUENCE [LARGE SCALE GENOMIC DNA]</scope>
    <source>
        <strain evidence="3">strain Y</strain>
    </source>
</reference>
<name>A0A0D6JAX9_9HYPH</name>
<dbReference type="PANTHER" id="PTHR33221:SF5">
    <property type="entry name" value="HTH-TYPE TRANSCRIPTIONAL REGULATOR ISCR"/>
    <property type="match status" value="1"/>
</dbReference>
<accession>A0A0D6JAX9</accession>
<dbReference type="Pfam" id="PF02082">
    <property type="entry name" value="Rrf2"/>
    <property type="match status" value="1"/>
</dbReference>
<dbReference type="KEGG" id="fil:BN1229_v1_0301"/>
<proteinExistence type="predicted"/>
<dbReference type="EMBL" id="LN829119">
    <property type="protein sequence ID" value="CPR15321.1"/>
    <property type="molecule type" value="Genomic_DNA"/>
</dbReference>